<dbReference type="RefSeq" id="XP_026547902.1">
    <property type="nucleotide sequence ID" value="XM_026692117.1"/>
</dbReference>
<accession>A0A6J1VXT2</accession>
<keyword evidence="2" id="KW-1185">Reference proteome</keyword>
<feature type="non-terminal residue" evidence="4">
    <location>
        <position position="1"/>
    </location>
</feature>
<sequence length="120" mass="13297">VGSSLLRNVSNIILLSCALLSRYIRCQKEVGKSFERHKLKRQDLDAWNLYKILDSCKQLTASQGGSEDDTAGMVTVITGFQLQDPSKLSAPMQSAIQAAASASIEIQNVVEFYKQWKEMG</sequence>
<evidence type="ECO:0000313" key="2">
    <source>
        <dbReference type="Proteomes" id="UP000504612"/>
    </source>
</evidence>
<proteinExistence type="predicted"/>
<evidence type="ECO:0000256" key="1">
    <source>
        <dbReference type="SAM" id="SignalP"/>
    </source>
</evidence>
<dbReference type="AlphaFoldDB" id="A0A6J1VXT2"/>
<organism evidence="2 4">
    <name type="scientific">Notechis scutatus</name>
    <name type="common">mainland tiger snake</name>
    <dbReference type="NCBI Taxonomy" id="8663"/>
    <lineage>
        <taxon>Eukaryota</taxon>
        <taxon>Metazoa</taxon>
        <taxon>Chordata</taxon>
        <taxon>Craniata</taxon>
        <taxon>Vertebrata</taxon>
        <taxon>Euteleostomi</taxon>
        <taxon>Lepidosauria</taxon>
        <taxon>Squamata</taxon>
        <taxon>Bifurcata</taxon>
        <taxon>Unidentata</taxon>
        <taxon>Episquamata</taxon>
        <taxon>Toxicofera</taxon>
        <taxon>Serpentes</taxon>
        <taxon>Colubroidea</taxon>
        <taxon>Elapidae</taxon>
        <taxon>Hydrophiinae</taxon>
        <taxon>Notechis</taxon>
    </lineage>
</organism>
<reference evidence="3 4" key="1">
    <citation type="submission" date="2025-04" db="UniProtKB">
        <authorList>
            <consortium name="RefSeq"/>
        </authorList>
    </citation>
    <scope>IDENTIFICATION</scope>
</reference>
<dbReference type="GeneID" id="113429612"/>
<dbReference type="KEGG" id="nss:113429612"/>
<name>A0A6J1VXT2_9SAUR</name>
<evidence type="ECO:0000313" key="4">
    <source>
        <dbReference type="RefSeq" id="XP_026547902.1"/>
    </source>
</evidence>
<keyword evidence="1" id="KW-0732">Signal</keyword>
<feature type="signal peptide" evidence="1">
    <location>
        <begin position="1"/>
        <end position="26"/>
    </location>
</feature>
<gene>
    <name evidence="4" type="primary">LOC113429612</name>
    <name evidence="3" type="synonym">LOC113429512</name>
</gene>
<evidence type="ECO:0000313" key="3">
    <source>
        <dbReference type="RefSeq" id="XP_026547803.1"/>
    </source>
</evidence>
<protein>
    <submittedName>
        <fullName evidence="3 4">Protein SMG5-like</fullName>
    </submittedName>
</protein>
<dbReference type="RefSeq" id="XP_026547803.1">
    <property type="nucleotide sequence ID" value="XM_026692018.1"/>
</dbReference>
<dbReference type="Gene3D" id="3.40.50.1010">
    <property type="entry name" value="5'-nuclease"/>
    <property type="match status" value="1"/>
</dbReference>
<dbReference type="Proteomes" id="UP000504612">
    <property type="component" value="Unplaced"/>
</dbReference>
<dbReference type="KEGG" id="nss:113429512"/>
<feature type="chain" id="PRO_5044639727" evidence="1">
    <location>
        <begin position="27"/>
        <end position="120"/>
    </location>
</feature>